<proteinExistence type="inferred from homology"/>
<comment type="subcellular location">
    <subcellularLocation>
        <location evidence="1">Cell envelope</location>
    </subcellularLocation>
</comment>
<dbReference type="OrthoDB" id="369027at2"/>
<evidence type="ECO:0000313" key="5">
    <source>
        <dbReference type="Proteomes" id="UP000294697"/>
    </source>
</evidence>
<dbReference type="Gene3D" id="3.40.50.2300">
    <property type="match status" value="2"/>
</dbReference>
<organism evidence="4 5">
    <name type="scientific">Halanaerobium saccharolyticum</name>
    <dbReference type="NCBI Taxonomy" id="43595"/>
    <lineage>
        <taxon>Bacteria</taxon>
        <taxon>Bacillati</taxon>
        <taxon>Bacillota</taxon>
        <taxon>Clostridia</taxon>
        <taxon>Halanaerobiales</taxon>
        <taxon>Halanaerobiaceae</taxon>
        <taxon>Halanaerobium</taxon>
    </lineage>
</organism>
<gene>
    <name evidence="4" type="ORF">C8C77_13719</name>
</gene>
<feature type="domain" description="Periplasmic binding protein" evidence="3">
    <location>
        <begin position="44"/>
        <end position="307"/>
    </location>
</feature>
<dbReference type="Pfam" id="PF13407">
    <property type="entry name" value="Peripla_BP_4"/>
    <property type="match status" value="1"/>
</dbReference>
<dbReference type="AlphaFoldDB" id="A0A4R7YL56"/>
<dbReference type="GO" id="GO:0030246">
    <property type="term" value="F:carbohydrate binding"/>
    <property type="evidence" value="ECO:0007669"/>
    <property type="project" value="TreeGrafter"/>
</dbReference>
<protein>
    <submittedName>
        <fullName evidence="4">Monosaccharide ABC transporter substrate-binding protein (CUT2 family)</fullName>
    </submittedName>
</protein>
<dbReference type="InterPro" id="IPR050555">
    <property type="entry name" value="Bact_Solute-Bind_Prot2"/>
</dbReference>
<evidence type="ECO:0000259" key="3">
    <source>
        <dbReference type="Pfam" id="PF13407"/>
    </source>
</evidence>
<reference evidence="4 5" key="1">
    <citation type="submission" date="2019-03" db="EMBL/GenBank/DDBJ databases">
        <title>Subsurface microbial communities from deep shales in Ohio and West Virginia, USA.</title>
        <authorList>
            <person name="Wrighton K."/>
        </authorList>
    </citation>
    <scope>NUCLEOTIDE SEQUENCE [LARGE SCALE GENOMIC DNA]</scope>
    <source>
        <strain evidence="4 5">MSL9.2</strain>
    </source>
</reference>
<dbReference type="InterPro" id="IPR025997">
    <property type="entry name" value="SBP_2_dom"/>
</dbReference>
<dbReference type="PANTHER" id="PTHR30036:SF7">
    <property type="entry name" value="ABC TRANSPORTER PERIPLASMIC-BINDING PROTEIN YPHF"/>
    <property type="match status" value="1"/>
</dbReference>
<evidence type="ECO:0000256" key="2">
    <source>
        <dbReference type="ARBA" id="ARBA00007639"/>
    </source>
</evidence>
<evidence type="ECO:0000256" key="1">
    <source>
        <dbReference type="ARBA" id="ARBA00004196"/>
    </source>
</evidence>
<sequence>MFAFKNKFVFFLILVLIFTINFLTIPAAAEDNQQQSKSDEEITIAYVPRSLDNPIFLDAFEHAQKKAIDLGINIEWVAPLVYNAEDQIEIIESLIARNVDGMVVSVNNTQEYIEVINKAVEKGIAVATFDADAPDSKRLFHIGINNYEAGSVTAQGLLDVLAAKDIDYNSKNQQLDTMIMTGVKGALNLDSRIDGFLDRVENTNIRVQDIIENQDSVNLSVELLEQYLQENPDIDIIFFVGGWPFYVPAEALPNFQQWAQNGGVAVGIDIFYDALLLQERGLLQYLVGQDLATMGSKGLSTLYNYIKYGAEPREYIETGVEVADDENLQQLLQTHRPWRVK</sequence>
<name>A0A4R7YL56_9FIRM</name>
<dbReference type="InterPro" id="IPR028082">
    <property type="entry name" value="Peripla_BP_I"/>
</dbReference>
<comment type="similarity">
    <text evidence="2">Belongs to the bacterial solute-binding protein 2 family.</text>
</comment>
<evidence type="ECO:0000313" key="4">
    <source>
        <dbReference type="EMBL" id="TDV98306.1"/>
    </source>
</evidence>
<dbReference type="GO" id="GO:0030288">
    <property type="term" value="C:outer membrane-bounded periplasmic space"/>
    <property type="evidence" value="ECO:0007669"/>
    <property type="project" value="TreeGrafter"/>
</dbReference>
<dbReference type="EMBL" id="SODA01000037">
    <property type="protein sequence ID" value="TDV98306.1"/>
    <property type="molecule type" value="Genomic_DNA"/>
</dbReference>
<dbReference type="RefSeq" id="WP_111573369.1">
    <property type="nucleotide sequence ID" value="NZ_QLME01000033.1"/>
</dbReference>
<dbReference type="SUPFAM" id="SSF53822">
    <property type="entry name" value="Periplasmic binding protein-like I"/>
    <property type="match status" value="1"/>
</dbReference>
<dbReference type="PANTHER" id="PTHR30036">
    <property type="entry name" value="D-XYLOSE-BINDING PERIPLASMIC PROTEIN"/>
    <property type="match status" value="1"/>
</dbReference>
<comment type="caution">
    <text evidence="4">The sequence shown here is derived from an EMBL/GenBank/DDBJ whole genome shotgun (WGS) entry which is preliminary data.</text>
</comment>
<dbReference type="Proteomes" id="UP000294697">
    <property type="component" value="Unassembled WGS sequence"/>
</dbReference>
<accession>A0A4R7YL56</accession>